<dbReference type="InterPro" id="IPR000326">
    <property type="entry name" value="PAP2/HPO"/>
</dbReference>
<evidence type="ECO:0000259" key="3">
    <source>
        <dbReference type="SMART" id="SM00014"/>
    </source>
</evidence>
<organism evidence="4 5">
    <name type="scientific">Nibribacter ruber</name>
    <dbReference type="NCBI Taxonomy" id="2698458"/>
    <lineage>
        <taxon>Bacteria</taxon>
        <taxon>Pseudomonadati</taxon>
        <taxon>Bacteroidota</taxon>
        <taxon>Cytophagia</taxon>
        <taxon>Cytophagales</taxon>
        <taxon>Hymenobacteraceae</taxon>
        <taxon>Nibribacter</taxon>
    </lineage>
</organism>
<dbReference type="AlphaFoldDB" id="A0A6P1P1L5"/>
<keyword evidence="1" id="KW-0812">Transmembrane</keyword>
<keyword evidence="5" id="KW-1185">Reference proteome</keyword>
<evidence type="ECO:0000256" key="2">
    <source>
        <dbReference type="SAM" id="SignalP"/>
    </source>
</evidence>
<name>A0A6P1P1L5_9BACT</name>
<dbReference type="CDD" id="cd03394">
    <property type="entry name" value="PAP2_like_5"/>
    <property type="match status" value="1"/>
</dbReference>
<reference evidence="4 5" key="1">
    <citation type="submission" date="2020-01" db="EMBL/GenBank/DDBJ databases">
        <authorList>
            <person name="Kim M."/>
        </authorList>
    </citation>
    <scope>NUCLEOTIDE SEQUENCE [LARGE SCALE GENOMIC DNA]</scope>
    <source>
        <strain evidence="4 5">BT10</strain>
    </source>
</reference>
<proteinExistence type="predicted"/>
<protein>
    <submittedName>
        <fullName evidence="4">Phosphatase PAP2 family protein</fullName>
    </submittedName>
</protein>
<evidence type="ECO:0000313" key="5">
    <source>
        <dbReference type="Proteomes" id="UP000464214"/>
    </source>
</evidence>
<keyword evidence="1" id="KW-1133">Transmembrane helix</keyword>
<evidence type="ECO:0000256" key="1">
    <source>
        <dbReference type="SAM" id="Phobius"/>
    </source>
</evidence>
<dbReference type="Gene3D" id="1.20.144.10">
    <property type="entry name" value="Phosphatidic acid phosphatase type 2/haloperoxidase"/>
    <property type="match status" value="1"/>
</dbReference>
<accession>A0A6P1P1L5</accession>
<feature type="transmembrane region" description="Helical" evidence="1">
    <location>
        <begin position="117"/>
        <end position="133"/>
    </location>
</feature>
<sequence>MSLFHPNFNRLNLRKYVAVPLVWLSLLGGVQAQTTPEVVEVIASVAERLPAAQADSILKAQHKQSNRQFLKNAVLPSAVLIAAGIYTIKDNGFYSSYDAKQDARTEFPHFSTKIDDYIFFVPMVGLYGFNLFSSQNKHDIRRQTGLLLASGALATAIIYPTKILSGQERPNGLPRAFPSGHTAYAFTIATIADKEFRDKSPWISVGAYTIASATGVMRVLNNEHWMSDVLAGAGIGILSVNTVYWLHDKFARNKGLNARMAPTILPNGQLGMGLAVKF</sequence>
<dbReference type="Proteomes" id="UP000464214">
    <property type="component" value="Chromosome"/>
</dbReference>
<feature type="signal peptide" evidence="2">
    <location>
        <begin position="1"/>
        <end position="32"/>
    </location>
</feature>
<feature type="transmembrane region" description="Helical" evidence="1">
    <location>
        <begin position="225"/>
        <end position="246"/>
    </location>
</feature>
<feature type="chain" id="PRO_5026943213" evidence="2">
    <location>
        <begin position="33"/>
        <end position="278"/>
    </location>
</feature>
<dbReference type="EMBL" id="CP047897">
    <property type="protein sequence ID" value="QHL87863.1"/>
    <property type="molecule type" value="Genomic_DNA"/>
</dbReference>
<evidence type="ECO:0000313" key="4">
    <source>
        <dbReference type="EMBL" id="QHL87863.1"/>
    </source>
</evidence>
<feature type="domain" description="Phosphatidic acid phosphatase type 2/haloperoxidase" evidence="3">
    <location>
        <begin position="144"/>
        <end position="244"/>
    </location>
</feature>
<dbReference type="Pfam" id="PF01569">
    <property type="entry name" value="PAP2"/>
    <property type="match status" value="1"/>
</dbReference>
<dbReference type="InterPro" id="IPR036938">
    <property type="entry name" value="PAP2/HPO_sf"/>
</dbReference>
<dbReference type="KEGG" id="nib:GU926_10640"/>
<keyword evidence="1" id="KW-0472">Membrane</keyword>
<dbReference type="SUPFAM" id="SSF48317">
    <property type="entry name" value="Acid phosphatase/Vanadium-dependent haloperoxidase"/>
    <property type="match status" value="1"/>
</dbReference>
<keyword evidence="2" id="KW-0732">Signal</keyword>
<dbReference type="SMART" id="SM00014">
    <property type="entry name" value="acidPPc"/>
    <property type="match status" value="1"/>
</dbReference>
<gene>
    <name evidence="4" type="ORF">GU926_10640</name>
</gene>